<evidence type="ECO:0000256" key="2">
    <source>
        <dbReference type="ARBA" id="ARBA00022448"/>
    </source>
</evidence>
<dbReference type="GO" id="GO:0016020">
    <property type="term" value="C:membrane"/>
    <property type="evidence" value="ECO:0007669"/>
    <property type="project" value="UniProtKB-SubCell"/>
</dbReference>
<feature type="transmembrane region" description="Helical" evidence="9">
    <location>
        <begin position="215"/>
        <end position="236"/>
    </location>
</feature>
<reference evidence="10 11" key="1">
    <citation type="submission" date="2024-01" db="EMBL/GenBank/DDBJ databases">
        <title>The genome of the rayed Mediterranean limpet Patella caerulea (Linnaeus, 1758).</title>
        <authorList>
            <person name="Anh-Thu Weber A."/>
            <person name="Halstead-Nussloch G."/>
        </authorList>
    </citation>
    <scope>NUCLEOTIDE SEQUENCE [LARGE SCALE GENOMIC DNA]</scope>
    <source>
        <strain evidence="10">AATW-2023a</strain>
        <tissue evidence="10">Whole specimen</tissue>
    </source>
</reference>
<feature type="transmembrane region" description="Helical" evidence="9">
    <location>
        <begin position="30"/>
        <end position="54"/>
    </location>
</feature>
<keyword evidence="4" id="KW-0677">Repeat</keyword>
<keyword evidence="3 8" id="KW-0812">Transmembrane</keyword>
<accession>A0AAN8QHM1</accession>
<feature type="transmembrane region" description="Helical" evidence="9">
    <location>
        <begin position="101"/>
        <end position="124"/>
    </location>
</feature>
<dbReference type="PANTHER" id="PTHR12226:SF2">
    <property type="entry name" value="MANNOSE-P-DOLICHOL UTILIZATION DEFECT 1 PROTEIN"/>
    <property type="match status" value="1"/>
</dbReference>
<dbReference type="PIRSF" id="PIRSF023381">
    <property type="entry name" value="MannP-dilichol_defect-1p"/>
    <property type="match status" value="1"/>
</dbReference>
<comment type="similarity">
    <text evidence="7 8">Belongs to the MPDU1 (TC 2.A.43.3) family.</text>
</comment>
<organism evidence="10 11">
    <name type="scientific">Patella caerulea</name>
    <name type="common">Rayed Mediterranean limpet</name>
    <dbReference type="NCBI Taxonomy" id="87958"/>
    <lineage>
        <taxon>Eukaryota</taxon>
        <taxon>Metazoa</taxon>
        <taxon>Spiralia</taxon>
        <taxon>Lophotrochozoa</taxon>
        <taxon>Mollusca</taxon>
        <taxon>Gastropoda</taxon>
        <taxon>Patellogastropoda</taxon>
        <taxon>Patelloidea</taxon>
        <taxon>Patellidae</taxon>
        <taxon>Patella</taxon>
    </lineage>
</organism>
<protein>
    <recommendedName>
        <fullName evidence="8">Mannose-P-dolichol utilization defect 1 protein homolog</fullName>
    </recommendedName>
</protein>
<dbReference type="Gene3D" id="1.20.1280.290">
    <property type="match status" value="2"/>
</dbReference>
<feature type="transmembrane region" description="Helical" evidence="9">
    <location>
        <begin position="184"/>
        <end position="203"/>
    </location>
</feature>
<keyword evidence="2" id="KW-0813">Transport</keyword>
<dbReference type="AlphaFoldDB" id="A0AAN8QHM1"/>
<evidence type="ECO:0000256" key="4">
    <source>
        <dbReference type="ARBA" id="ARBA00022737"/>
    </source>
</evidence>
<dbReference type="InterPro" id="IPR006603">
    <property type="entry name" value="PQ-loop_rpt"/>
</dbReference>
<comment type="caution">
    <text evidence="10">The sequence shown here is derived from an EMBL/GenBank/DDBJ whole genome shotgun (WGS) entry which is preliminary data.</text>
</comment>
<dbReference type="Pfam" id="PF04193">
    <property type="entry name" value="PQ-loop"/>
    <property type="match status" value="2"/>
</dbReference>
<dbReference type="PANTHER" id="PTHR12226">
    <property type="entry name" value="MANNOSE-P-DOLICHOL UTILIZATION DEFECT 1 LEC35 -RELATED"/>
    <property type="match status" value="1"/>
</dbReference>
<dbReference type="SMART" id="SM00679">
    <property type="entry name" value="CTNS"/>
    <property type="match status" value="2"/>
</dbReference>
<evidence type="ECO:0000313" key="11">
    <source>
        <dbReference type="Proteomes" id="UP001347796"/>
    </source>
</evidence>
<proteinExistence type="inferred from homology"/>
<evidence type="ECO:0000256" key="9">
    <source>
        <dbReference type="SAM" id="Phobius"/>
    </source>
</evidence>
<evidence type="ECO:0000256" key="7">
    <source>
        <dbReference type="ARBA" id="ARBA00038475"/>
    </source>
</evidence>
<dbReference type="EMBL" id="JAZGQO010000001">
    <property type="protein sequence ID" value="KAK6195584.1"/>
    <property type="molecule type" value="Genomic_DNA"/>
</dbReference>
<feature type="transmembrane region" description="Helical" evidence="9">
    <location>
        <begin position="131"/>
        <end position="147"/>
    </location>
</feature>
<sequence length="243" mass="26107">MSNSTVIPAFLVSWLQIIAPQPCYDELFVSFNFFHVACLKVIISKCLGFALIAGSCIVKLPQVIKIISAKSAEGISMPAVTLEIVAITSSLAYGYANGFPFSAYGEAVFLAIQTGLIAFFVLLFAGKSMQAVTYIAVYGGCVAYLLSSAVPMSFLQTLQASVSGIVAISKMIQAYANYKNGGTGQLSAITVFLLFLGSVARIFTSIQETGDKLVIFSYIISTLFNGLIAAQIVYYWNTKPKKE</sequence>
<dbReference type="FunFam" id="1.20.1280.290:FF:000006">
    <property type="entry name" value="mannose-P-dolichol utilization defect 1 protein"/>
    <property type="match status" value="1"/>
</dbReference>
<keyword evidence="6 8" id="KW-0472">Membrane</keyword>
<feature type="transmembrane region" description="Helical" evidence="9">
    <location>
        <begin position="75"/>
        <end position="95"/>
    </location>
</feature>
<keyword evidence="11" id="KW-1185">Reference proteome</keyword>
<dbReference type="Proteomes" id="UP001347796">
    <property type="component" value="Unassembled WGS sequence"/>
</dbReference>
<evidence type="ECO:0000256" key="3">
    <source>
        <dbReference type="ARBA" id="ARBA00022692"/>
    </source>
</evidence>
<evidence type="ECO:0000256" key="6">
    <source>
        <dbReference type="ARBA" id="ARBA00023136"/>
    </source>
</evidence>
<evidence type="ECO:0000313" key="10">
    <source>
        <dbReference type="EMBL" id="KAK6195584.1"/>
    </source>
</evidence>
<name>A0AAN8QHM1_PATCE</name>
<dbReference type="GO" id="GO:0009312">
    <property type="term" value="P:oligosaccharide biosynthetic process"/>
    <property type="evidence" value="ECO:0007669"/>
    <property type="project" value="TreeGrafter"/>
</dbReference>
<gene>
    <name evidence="10" type="ORF">SNE40_000985</name>
</gene>
<evidence type="ECO:0000256" key="1">
    <source>
        <dbReference type="ARBA" id="ARBA00004141"/>
    </source>
</evidence>
<evidence type="ECO:0000256" key="5">
    <source>
        <dbReference type="ARBA" id="ARBA00022989"/>
    </source>
</evidence>
<keyword evidence="5 8" id="KW-1133">Transmembrane helix</keyword>
<comment type="subcellular location">
    <subcellularLocation>
        <location evidence="1 8">Membrane</location>
        <topology evidence="1 8">Multi-pass membrane protein</topology>
    </subcellularLocation>
</comment>
<dbReference type="InterPro" id="IPR016817">
    <property type="entry name" value="MannP-dilichol_defect-1"/>
</dbReference>
<evidence type="ECO:0000256" key="8">
    <source>
        <dbReference type="PIRNR" id="PIRNR023381"/>
    </source>
</evidence>